<evidence type="ECO:0000256" key="2">
    <source>
        <dbReference type="SAM" id="Phobius"/>
    </source>
</evidence>
<evidence type="ECO:0000259" key="3">
    <source>
        <dbReference type="Pfam" id="PF05036"/>
    </source>
</evidence>
<dbReference type="EMBL" id="CAJRAY010000094">
    <property type="protein sequence ID" value="CAG5092415.1"/>
    <property type="molecule type" value="Genomic_DNA"/>
</dbReference>
<feature type="region of interest" description="Disordered" evidence="1">
    <location>
        <begin position="81"/>
        <end position="143"/>
    </location>
</feature>
<evidence type="ECO:0000313" key="4">
    <source>
        <dbReference type="EMBL" id="CAG5092415.1"/>
    </source>
</evidence>
<feature type="compositionally biased region" description="Basic and acidic residues" evidence="1">
    <location>
        <begin position="116"/>
        <end position="127"/>
    </location>
</feature>
<feature type="domain" description="SPOR" evidence="3">
    <location>
        <begin position="259"/>
        <end position="317"/>
    </location>
</feature>
<keyword evidence="2" id="KW-1133">Transmembrane helix</keyword>
<reference evidence="4 5" key="1">
    <citation type="submission" date="2021-04" db="EMBL/GenBank/DDBJ databases">
        <authorList>
            <person name="Rakotoarivonina H."/>
        </authorList>
    </citation>
    <scope>NUCLEOTIDE SEQUENCE [LARGE SCALE GENOMIC DNA]</scope>
    <source>
        <strain evidence="4 5">XE</strain>
    </source>
</reference>
<dbReference type="InterPro" id="IPR007730">
    <property type="entry name" value="SPOR-like_dom"/>
</dbReference>
<name>A0ABM8V8T1_THEXY</name>
<feature type="region of interest" description="Disordered" evidence="1">
    <location>
        <begin position="13"/>
        <end position="56"/>
    </location>
</feature>
<evidence type="ECO:0000313" key="5">
    <source>
        <dbReference type="Proteomes" id="UP000681526"/>
    </source>
</evidence>
<protein>
    <submittedName>
        <fullName evidence="4">Sporulation domain protein</fullName>
    </submittedName>
</protein>
<feature type="compositionally biased region" description="Gly residues" evidence="1">
    <location>
        <begin position="97"/>
        <end position="109"/>
    </location>
</feature>
<comment type="caution">
    <text evidence="4">The sequence shown here is derived from an EMBL/GenBank/DDBJ whole genome shotgun (WGS) entry which is preliminary data.</text>
</comment>
<keyword evidence="2" id="KW-0812">Transmembrane</keyword>
<keyword evidence="2" id="KW-0472">Membrane</keyword>
<dbReference type="RefSeq" id="WP_213486497.1">
    <property type="nucleotide sequence ID" value="NZ_CAJRAY010000094.1"/>
</dbReference>
<proteinExistence type="predicted"/>
<keyword evidence="5" id="KW-1185">Reference proteome</keyword>
<organism evidence="4 5">
    <name type="scientific">Thermobacillus xylanilyticus</name>
    <dbReference type="NCBI Taxonomy" id="76633"/>
    <lineage>
        <taxon>Bacteria</taxon>
        <taxon>Bacillati</taxon>
        <taxon>Bacillota</taxon>
        <taxon>Bacilli</taxon>
        <taxon>Bacillales</taxon>
        <taxon>Paenibacillaceae</taxon>
        <taxon>Thermobacillus</taxon>
    </lineage>
</organism>
<gene>
    <name evidence="4" type="primary">txxe 3290</name>
    <name evidence="4" type="ORF">TXXE_18115</name>
</gene>
<feature type="compositionally biased region" description="Gly residues" evidence="1">
    <location>
        <begin position="19"/>
        <end position="28"/>
    </location>
</feature>
<feature type="transmembrane region" description="Helical" evidence="2">
    <location>
        <begin position="184"/>
        <end position="208"/>
    </location>
</feature>
<dbReference type="Pfam" id="PF05036">
    <property type="entry name" value="SPOR"/>
    <property type="match status" value="1"/>
</dbReference>
<accession>A0ABM8V8T1</accession>
<sequence>MNPKARITYRFEPAKPGVAGKGEGGSRNGGRLVRVLPEDDAGRKDEQNPADPVWPGELRFETDVIPWKSPFQDDPDALERLIRETDGQTLESETDGWPGGAGTGRGAESGGIRPVPEWRPEADDAAPRPEPAAGGVERTGVQSADANGGVLPNDWEAPIGGEDDAPAGYVVPRRRPPAPSWTRVIATVAGAVLTGALFGYLVMSLLIWQPGAPTQEEAGFPPDEEAEIALPEDGVVPAGAGNSPDASGSPAAAEIPAVRYYVLQYGVFSAEAGLAEALAQLQNAGYAAAADKSDGFRAYAGIAESREAAEALAAKLGGVELYVRPLEVPAAGPASLEGQPDGAAEFMIRTNDLMRTMSGLSASLLAAGGTDPIPAEAWNDWQTAHRSWTEAAEAVLKDAREESGLGSISDALRKAAEAFAAYSGKPAPEHLWDVQSALMEAAIAQRDWMRSTGAL</sequence>
<feature type="compositionally biased region" description="Basic and acidic residues" evidence="1">
    <location>
        <begin position="36"/>
        <end position="47"/>
    </location>
</feature>
<evidence type="ECO:0000256" key="1">
    <source>
        <dbReference type="SAM" id="MobiDB-lite"/>
    </source>
</evidence>
<dbReference type="Proteomes" id="UP000681526">
    <property type="component" value="Unassembled WGS sequence"/>
</dbReference>